<feature type="region of interest" description="Disordered" evidence="2">
    <location>
        <begin position="1017"/>
        <end position="1122"/>
    </location>
</feature>
<dbReference type="PROSITE" id="PS50826">
    <property type="entry name" value="RUN"/>
    <property type="match status" value="1"/>
</dbReference>
<evidence type="ECO:0000259" key="3">
    <source>
        <dbReference type="PROSITE" id="PS50826"/>
    </source>
</evidence>
<feature type="region of interest" description="Disordered" evidence="2">
    <location>
        <begin position="541"/>
        <end position="570"/>
    </location>
</feature>
<dbReference type="GO" id="GO:0045806">
    <property type="term" value="P:negative regulation of endocytosis"/>
    <property type="evidence" value="ECO:0007669"/>
    <property type="project" value="TreeGrafter"/>
</dbReference>
<dbReference type="GO" id="GO:0005769">
    <property type="term" value="C:early endosome"/>
    <property type="evidence" value="ECO:0007669"/>
    <property type="project" value="TreeGrafter"/>
</dbReference>
<dbReference type="Pfam" id="PF21054">
    <property type="entry name" value="RUBC_PIKBD"/>
    <property type="match status" value="1"/>
</dbReference>
<feature type="compositionally biased region" description="Basic and acidic residues" evidence="2">
    <location>
        <begin position="1208"/>
        <end position="1227"/>
    </location>
</feature>
<reference evidence="5" key="1">
    <citation type="journal article" date="2018" name="PLoS ONE">
        <title>Chinook salmon (Oncorhynchus tshawytscha) genome and transcriptome.</title>
        <authorList>
            <person name="Christensen K.A."/>
            <person name="Leong J.S."/>
            <person name="Sakhrani D."/>
            <person name="Biagi C.A."/>
            <person name="Minkley D.R."/>
            <person name="Withler R.E."/>
            <person name="Rondeau E.B."/>
            <person name="Koop B.F."/>
            <person name="Devlin R.H."/>
        </authorList>
    </citation>
    <scope>NUCLEOTIDE SEQUENCE [LARGE SCALE GENOMIC DNA]</scope>
</reference>
<dbReference type="GO" id="GO:0006914">
    <property type="term" value="P:autophagy"/>
    <property type="evidence" value="ECO:0007669"/>
    <property type="project" value="UniProtKB-KW"/>
</dbReference>
<dbReference type="InterPro" id="IPR004012">
    <property type="entry name" value="Run_dom"/>
</dbReference>
<dbReference type="Pfam" id="PF13901">
    <property type="entry name" value="RH_dom"/>
    <property type="match status" value="1"/>
</dbReference>
<dbReference type="CDD" id="cd17686">
    <property type="entry name" value="RUN_RUBCN"/>
    <property type="match status" value="1"/>
</dbReference>
<dbReference type="PANTHER" id="PTHR45971:SF3">
    <property type="entry name" value="RUN DOMAIN BECLIN-1-INTERACTING AND CYSTEINE-RICH DOMAIN-CONTAINING PROTEIN"/>
    <property type="match status" value="1"/>
</dbReference>
<dbReference type="SMART" id="SM01175">
    <property type="entry name" value="DUF4206"/>
    <property type="match status" value="1"/>
</dbReference>
<name>A0AAZ3QGD3_ONCTS</name>
<evidence type="ECO:0000256" key="2">
    <source>
        <dbReference type="SAM" id="MobiDB-lite"/>
    </source>
</evidence>
<evidence type="ECO:0000313" key="4">
    <source>
        <dbReference type="Ensembl" id="ENSOTSP00005127911.1"/>
    </source>
</evidence>
<feature type="compositionally biased region" description="Basic and acidic residues" evidence="2">
    <location>
        <begin position="1046"/>
        <end position="1064"/>
    </location>
</feature>
<keyword evidence="5" id="KW-1185">Reference proteome</keyword>
<accession>A0AAZ3QGD3</accession>
<feature type="region of interest" description="Disordered" evidence="2">
    <location>
        <begin position="961"/>
        <end position="999"/>
    </location>
</feature>
<proteinExistence type="predicted"/>
<evidence type="ECO:0000256" key="1">
    <source>
        <dbReference type="ARBA" id="ARBA00023006"/>
    </source>
</evidence>
<organism evidence="4 5">
    <name type="scientific">Oncorhynchus tshawytscha</name>
    <name type="common">Chinook salmon</name>
    <name type="synonym">Salmo tshawytscha</name>
    <dbReference type="NCBI Taxonomy" id="74940"/>
    <lineage>
        <taxon>Eukaryota</taxon>
        <taxon>Metazoa</taxon>
        <taxon>Chordata</taxon>
        <taxon>Craniata</taxon>
        <taxon>Vertebrata</taxon>
        <taxon>Euteleostomi</taxon>
        <taxon>Actinopterygii</taxon>
        <taxon>Neopterygii</taxon>
        <taxon>Teleostei</taxon>
        <taxon>Protacanthopterygii</taxon>
        <taxon>Salmoniformes</taxon>
        <taxon>Salmonidae</taxon>
        <taxon>Salmoninae</taxon>
        <taxon>Oncorhynchus</taxon>
    </lineage>
</organism>
<feature type="compositionally biased region" description="Basic residues" evidence="2">
    <location>
        <begin position="1237"/>
        <end position="1246"/>
    </location>
</feature>
<dbReference type="InterPro" id="IPR025258">
    <property type="entry name" value="RH_dom"/>
</dbReference>
<feature type="compositionally biased region" description="Basic and acidic residues" evidence="2">
    <location>
        <begin position="1249"/>
        <end position="1262"/>
    </location>
</feature>
<dbReference type="Proteomes" id="UP000694402">
    <property type="component" value="Unassembled WGS sequence"/>
</dbReference>
<protein>
    <recommendedName>
        <fullName evidence="3">RUN domain-containing protein</fullName>
    </recommendedName>
</protein>
<dbReference type="InterPro" id="IPR052428">
    <property type="entry name" value="Autophagy_HostDef_Reg"/>
</dbReference>
<dbReference type="AlphaFoldDB" id="A0AAZ3QGD3"/>
<dbReference type="Ensembl" id="ENSOTST00005171033.1">
    <property type="protein sequence ID" value="ENSOTSP00005127911.1"/>
    <property type="gene ID" value="ENSOTSG00005070959.1"/>
</dbReference>
<reference evidence="4" key="2">
    <citation type="submission" date="2025-08" db="UniProtKB">
        <authorList>
            <consortium name="Ensembl"/>
        </authorList>
    </citation>
    <scope>IDENTIFICATION</scope>
</reference>
<dbReference type="PANTHER" id="PTHR45971">
    <property type="entry name" value="PHOX (PX) DOMAIN-CONTAINING PROTEIN"/>
    <property type="match status" value="1"/>
</dbReference>
<dbReference type="GO" id="GO:1901097">
    <property type="term" value="P:negative regulation of autophagosome maturation"/>
    <property type="evidence" value="ECO:0007669"/>
    <property type="project" value="TreeGrafter"/>
</dbReference>
<dbReference type="GO" id="GO:1901981">
    <property type="term" value="F:phosphatidylinositol phosphate binding"/>
    <property type="evidence" value="ECO:0007669"/>
    <property type="project" value="TreeGrafter"/>
</dbReference>
<feature type="compositionally biased region" description="Acidic residues" evidence="2">
    <location>
        <begin position="311"/>
        <end position="321"/>
    </location>
</feature>
<feature type="compositionally biased region" description="Polar residues" evidence="2">
    <location>
        <begin position="357"/>
        <end position="367"/>
    </location>
</feature>
<feature type="compositionally biased region" description="Polar residues" evidence="2">
    <location>
        <begin position="241"/>
        <end position="257"/>
    </location>
</feature>
<dbReference type="GO" id="GO:0005770">
    <property type="term" value="C:late endosome"/>
    <property type="evidence" value="ECO:0007669"/>
    <property type="project" value="TreeGrafter"/>
</dbReference>
<sequence>MEITSEEKAEERRREHWKLLSSLKTTVEGLVSSSNPNVWSRYGGLQRLHKDMNHILSHGLKHEQVYYKQKDYWPFVWRVRSVSPHLASHVEQFSKLEPVLSSGLKSVGEGYKAERWLLHSLQVHLLSAQLRPLLKHQGHTSKYYNVEAFLLSEPHVTAMFQCLEAVEQNNPRLLALVNTVKLSTLMCSPYMEGLLKSQSLGVLPGGGWRSGEGQGPPRGELNHRLTTSQCSLLHRDGGLTPNRNNTGAISESNSDSTPAARASGAPWGCVGGPEGDGERGMSPPPGPSVVVPSIALTEPASPCPAHSDAVDSGEGDYDDGPEYLAIGNLGHRSNRRDSQSSTPGGDPCGGESDGEIQVQSPGRSSLASVPPPTPRRSSFSEGQREPGRGGSRGHVRSMSDTGINSKHRHESLVAEDCRLEDYSPFSLGSSDGSTPSSLYMESNGSQYSSVPDCMFRKPLEGQSLISYLSEQDFGSCADLEKENAHFSISESLIAAIELMKCNLRRRVVVEDEEEGDDSDSEIRQLKQKIRLRRRQIQRTRLPPSQRLFHSTDSGCSRRSSQDSFHLSNSGSAEEVEECELKDGCEGQSLMAVSKSVSLSHASLFSDADIKRGVTSSGRSFLRSESISPSFLQSNSAESVAMGLLRQFEGMQLPAASELDWLVPEQDAPQKLLPIPDSLPISPDDGEHADIYKLRIRVRGNLEWAPPRPQIIFNIHPAPKRKIVVAKQNYRCAGCGTRIDPDYIKRMRYCEYLGRYFCQCCHENAQAVVPGRVLRKWDFSKYYVSNFARDLLGKISGDPLFNPNDINNGLYKKTKALETVRVLRVQLFHMKNLFKTCRLARDVLDQFDSLPGHLTEDLHLFSLSDLNAVRNGELAPRLRELLKLGSAHVAGCVLCQAKGFVCEFCGNDKDIIFPFQLNKCTCCEGEPPLLVGGLGVPRAPSPFLSPSWRNWKFRRLARALSQDKRAGEGGEEEGEEESEAREDEEKWTGEREKERRRTEGETRRLFTAFQHGTLAKAFWSKGKEEDEENLEGGQEGEWEGETQTGKGMEEEAKFETEEVENKEREEDSEGSAEGHVKKKQGNLFKALGVSKLTNTFSKDKGSREREKEKQGDVDGTEKEERRGLWRVPGVGRLAKVFSKGEVERKKEKGELEELDKCDSKGKFFKKDCSDKGESEVQESNSSVVVEGKDGWFTVKPPVLGLRLLNVFSRDTRKKEGRMMSDEKERMEEQETPSNWRSCKTRKARRVTIGRGEREKNRGERAVETEEEEEERSRGGGTEQ</sequence>
<reference evidence="4" key="3">
    <citation type="submission" date="2025-09" db="UniProtKB">
        <authorList>
            <consortium name="Ensembl"/>
        </authorList>
    </citation>
    <scope>IDENTIFICATION</scope>
</reference>
<feature type="compositionally biased region" description="Basic and acidic residues" evidence="2">
    <location>
        <begin position="982"/>
        <end position="999"/>
    </location>
</feature>
<feature type="compositionally biased region" description="Acidic residues" evidence="2">
    <location>
        <begin position="968"/>
        <end position="981"/>
    </location>
</feature>
<feature type="compositionally biased region" description="Polar residues" evidence="2">
    <location>
        <begin position="547"/>
        <end position="570"/>
    </location>
</feature>
<dbReference type="GeneTree" id="ENSGT00940000165727"/>
<dbReference type="SMART" id="SM00593">
    <property type="entry name" value="RUN"/>
    <property type="match status" value="1"/>
</dbReference>
<keyword evidence="1" id="KW-0072">Autophagy</keyword>
<dbReference type="Pfam" id="PF02759">
    <property type="entry name" value="RUN"/>
    <property type="match status" value="1"/>
</dbReference>
<feature type="domain" description="RUN" evidence="3">
    <location>
        <begin position="39"/>
        <end position="179"/>
    </location>
</feature>
<feature type="compositionally biased region" description="Basic and acidic residues" evidence="2">
    <location>
        <begin position="1096"/>
        <end position="1122"/>
    </location>
</feature>
<dbReference type="InterPro" id="IPR048569">
    <property type="entry name" value="RUBC_PIKBD"/>
</dbReference>
<feature type="region of interest" description="Disordered" evidence="2">
    <location>
        <begin position="233"/>
        <end position="409"/>
    </location>
</feature>
<feature type="region of interest" description="Disordered" evidence="2">
    <location>
        <begin position="1208"/>
        <end position="1278"/>
    </location>
</feature>
<gene>
    <name evidence="4" type="primary">RUBCN</name>
</gene>
<evidence type="ECO:0000313" key="5">
    <source>
        <dbReference type="Proteomes" id="UP000694402"/>
    </source>
</evidence>
<feature type="compositionally biased region" description="Acidic residues" evidence="2">
    <location>
        <begin position="1024"/>
        <end position="1039"/>
    </location>
</feature>